<evidence type="ECO:0000256" key="2">
    <source>
        <dbReference type="ARBA" id="ARBA00022741"/>
    </source>
</evidence>
<dbReference type="InterPro" id="IPR043129">
    <property type="entry name" value="ATPase_NBD"/>
</dbReference>
<sequence>MQRQFELKKRCISISKNEVTRIKLRSSLAKTYKRKCGVQLKKDMIRPEDGVSYNKDKLELSHQVSLDAIVMVGGFSESEVIKEEVKATFGKKNIKVIVPKEANLAVVKGAVLYGHDHMTISERVLPYTYGISLRVPFDDTTHPRQKKLWCDNRQIYIAEDVFQPFIRAGTSVTTGETFVEHTHTAFYYGTNKATIEVYRSKDPNPRFVTDEGCSNVGKLELEIPNLKGLGSKLIDIKMSFGSTELTVEAKDHDSDNRIKSGFNFQI</sequence>
<accession>A0AAE0VV44</accession>
<dbReference type="Pfam" id="PF00012">
    <property type="entry name" value="HSP70"/>
    <property type="match status" value="1"/>
</dbReference>
<name>A0AAE0VV44_9BIVA</name>
<dbReference type="SUPFAM" id="SSF53067">
    <property type="entry name" value="Actin-like ATPase domain"/>
    <property type="match status" value="1"/>
</dbReference>
<keyword evidence="2" id="KW-0547">Nucleotide-binding</keyword>
<dbReference type="EMBL" id="JAEAOA010002331">
    <property type="protein sequence ID" value="KAK3591134.1"/>
    <property type="molecule type" value="Genomic_DNA"/>
</dbReference>
<reference evidence="4" key="3">
    <citation type="submission" date="2023-05" db="EMBL/GenBank/DDBJ databases">
        <authorList>
            <person name="Smith C.H."/>
        </authorList>
    </citation>
    <scope>NUCLEOTIDE SEQUENCE</scope>
    <source>
        <strain evidence="4">CHS0354</strain>
        <tissue evidence="4">Mantle</tissue>
    </source>
</reference>
<organism evidence="4 5">
    <name type="scientific">Potamilus streckersoni</name>
    <dbReference type="NCBI Taxonomy" id="2493646"/>
    <lineage>
        <taxon>Eukaryota</taxon>
        <taxon>Metazoa</taxon>
        <taxon>Spiralia</taxon>
        <taxon>Lophotrochozoa</taxon>
        <taxon>Mollusca</taxon>
        <taxon>Bivalvia</taxon>
        <taxon>Autobranchia</taxon>
        <taxon>Heteroconchia</taxon>
        <taxon>Palaeoheterodonta</taxon>
        <taxon>Unionida</taxon>
        <taxon>Unionoidea</taxon>
        <taxon>Unionidae</taxon>
        <taxon>Ambleminae</taxon>
        <taxon>Lampsilini</taxon>
        <taxon>Potamilus</taxon>
    </lineage>
</organism>
<dbReference type="PANTHER" id="PTHR14187">
    <property type="entry name" value="ALPHA KINASE/ELONGATION FACTOR 2 KINASE"/>
    <property type="match status" value="1"/>
</dbReference>
<comment type="caution">
    <text evidence="4">The sequence shown here is derived from an EMBL/GenBank/DDBJ whole genome shotgun (WGS) entry which is preliminary data.</text>
</comment>
<proteinExistence type="inferred from homology"/>
<evidence type="ECO:0000256" key="1">
    <source>
        <dbReference type="ARBA" id="ARBA00007381"/>
    </source>
</evidence>
<dbReference type="GO" id="GO:0005524">
    <property type="term" value="F:ATP binding"/>
    <property type="evidence" value="ECO:0007669"/>
    <property type="project" value="UniProtKB-KW"/>
</dbReference>
<protein>
    <submittedName>
        <fullName evidence="4">Uncharacterized protein</fullName>
    </submittedName>
</protein>
<keyword evidence="3" id="KW-0067">ATP-binding</keyword>
<comment type="similarity">
    <text evidence="1">Belongs to the heat shock protein 70 family.</text>
</comment>
<dbReference type="Proteomes" id="UP001195483">
    <property type="component" value="Unassembled WGS sequence"/>
</dbReference>
<dbReference type="AlphaFoldDB" id="A0AAE0VV44"/>
<evidence type="ECO:0000313" key="5">
    <source>
        <dbReference type="Proteomes" id="UP001195483"/>
    </source>
</evidence>
<evidence type="ECO:0000256" key="3">
    <source>
        <dbReference type="ARBA" id="ARBA00022840"/>
    </source>
</evidence>
<gene>
    <name evidence="4" type="ORF">CHS0354_040197</name>
</gene>
<evidence type="ECO:0000313" key="4">
    <source>
        <dbReference type="EMBL" id="KAK3591134.1"/>
    </source>
</evidence>
<dbReference type="GO" id="GO:0140662">
    <property type="term" value="F:ATP-dependent protein folding chaperone"/>
    <property type="evidence" value="ECO:0007669"/>
    <property type="project" value="InterPro"/>
</dbReference>
<reference evidence="4" key="1">
    <citation type="journal article" date="2021" name="Genome Biol. Evol.">
        <title>A High-Quality Reference Genome for a Parasitic Bivalve with Doubly Uniparental Inheritance (Bivalvia: Unionida).</title>
        <authorList>
            <person name="Smith C.H."/>
        </authorList>
    </citation>
    <scope>NUCLEOTIDE SEQUENCE</scope>
    <source>
        <strain evidence="4">CHS0354</strain>
    </source>
</reference>
<dbReference type="InterPro" id="IPR013126">
    <property type="entry name" value="Hsp_70_fam"/>
</dbReference>
<keyword evidence="5" id="KW-1185">Reference proteome</keyword>
<reference evidence="4" key="2">
    <citation type="journal article" date="2021" name="Genome Biol. Evol.">
        <title>Developing a high-quality reference genome for a parasitic bivalve with doubly uniparental inheritance (Bivalvia: Unionida).</title>
        <authorList>
            <person name="Smith C.H."/>
        </authorList>
    </citation>
    <scope>NUCLEOTIDE SEQUENCE</scope>
    <source>
        <strain evidence="4">CHS0354</strain>
        <tissue evidence="4">Mantle</tissue>
    </source>
</reference>
<dbReference type="PANTHER" id="PTHR14187:SF5">
    <property type="entry name" value="HEAT SHOCK 70 KDA PROTEIN 12A"/>
    <property type="match status" value="1"/>
</dbReference>